<protein>
    <recommendedName>
        <fullName evidence="1">F5/8 type C domain-containing protein</fullName>
    </recommendedName>
</protein>
<accession>A0ABR2H400</accession>
<reference evidence="2 3" key="1">
    <citation type="submission" date="2024-04" db="EMBL/GenBank/DDBJ databases">
        <title>Tritrichomonas musculus Genome.</title>
        <authorList>
            <person name="Alves-Ferreira E."/>
            <person name="Grigg M."/>
            <person name="Lorenzi H."/>
            <person name="Galac M."/>
        </authorList>
    </citation>
    <scope>NUCLEOTIDE SEQUENCE [LARGE SCALE GENOMIC DNA]</scope>
    <source>
        <strain evidence="2 3">EAF2021</strain>
    </source>
</reference>
<dbReference type="PROSITE" id="PS50022">
    <property type="entry name" value="FA58C_3"/>
    <property type="match status" value="1"/>
</dbReference>
<dbReference type="Proteomes" id="UP001470230">
    <property type="component" value="Unassembled WGS sequence"/>
</dbReference>
<name>A0ABR2H400_9EUKA</name>
<proteinExistence type="predicted"/>
<keyword evidence="3" id="KW-1185">Reference proteome</keyword>
<organism evidence="2 3">
    <name type="scientific">Tritrichomonas musculus</name>
    <dbReference type="NCBI Taxonomy" id="1915356"/>
    <lineage>
        <taxon>Eukaryota</taxon>
        <taxon>Metamonada</taxon>
        <taxon>Parabasalia</taxon>
        <taxon>Tritrichomonadida</taxon>
        <taxon>Tritrichomonadidae</taxon>
        <taxon>Tritrichomonas</taxon>
    </lineage>
</organism>
<dbReference type="SUPFAM" id="SSF49785">
    <property type="entry name" value="Galactose-binding domain-like"/>
    <property type="match status" value="1"/>
</dbReference>
<dbReference type="Gene3D" id="2.60.120.260">
    <property type="entry name" value="Galactose-binding domain-like"/>
    <property type="match status" value="1"/>
</dbReference>
<sequence length="434" mass="51137">MSSTNQIQLHTDCILNVPIQSYDEFTFIVNGEEFKTTRLVSDLLSKKISQIHQNEPTLCEYIINTRSKGNFSLIIKLASFQRLSIPDNELQFVREIIELLDNDSIMMNDDESQQEITLDNVFELITKHEPFKQTCSKMLTREIDFLSSHFYELDESKREELKVQPLWIIERVINNPKLRLFEEDQLLTFINDLYLKKSDYSFLYEFVIFQNINNPSSIEEFLKIFNTDDMTHETWTSISKRLQFPIVASEKVETERYIETPKKYRMFKYENNEKFEGIMNFLVNESNGNVDEALNITASSDCGSSYIPQNAVIYNRKVTFQSREDDKISWICFDFKEHRVIPSDYLLKSYGCSPGMNHPKTWIIEGSNDNVSWDTLDTQENCPHLNGNNLVHSFKIQKNQNKEYKYIRMSLTGKNWNNETCLRFESFEIYGSLL</sequence>
<evidence type="ECO:0000313" key="2">
    <source>
        <dbReference type="EMBL" id="KAK8840934.1"/>
    </source>
</evidence>
<evidence type="ECO:0000259" key="1">
    <source>
        <dbReference type="PROSITE" id="PS50022"/>
    </source>
</evidence>
<evidence type="ECO:0000313" key="3">
    <source>
        <dbReference type="Proteomes" id="UP001470230"/>
    </source>
</evidence>
<feature type="domain" description="F5/8 type C" evidence="1">
    <location>
        <begin position="278"/>
        <end position="429"/>
    </location>
</feature>
<dbReference type="EMBL" id="JAPFFF010000043">
    <property type="protein sequence ID" value="KAK8840934.1"/>
    <property type="molecule type" value="Genomic_DNA"/>
</dbReference>
<dbReference type="Pfam" id="PF00754">
    <property type="entry name" value="F5_F8_type_C"/>
    <property type="match status" value="1"/>
</dbReference>
<comment type="caution">
    <text evidence="2">The sequence shown here is derived from an EMBL/GenBank/DDBJ whole genome shotgun (WGS) entry which is preliminary data.</text>
</comment>
<gene>
    <name evidence="2" type="ORF">M9Y10_027766</name>
</gene>
<dbReference type="InterPro" id="IPR008979">
    <property type="entry name" value="Galactose-bd-like_sf"/>
</dbReference>
<dbReference type="InterPro" id="IPR000421">
    <property type="entry name" value="FA58C"/>
</dbReference>